<feature type="region of interest" description="Disordered" evidence="1">
    <location>
        <begin position="41"/>
        <end position="67"/>
    </location>
</feature>
<organism evidence="2 3">
    <name type="scientific">Prorocentrum cordatum</name>
    <dbReference type="NCBI Taxonomy" id="2364126"/>
    <lineage>
        <taxon>Eukaryota</taxon>
        <taxon>Sar</taxon>
        <taxon>Alveolata</taxon>
        <taxon>Dinophyceae</taxon>
        <taxon>Prorocentrales</taxon>
        <taxon>Prorocentraceae</taxon>
        <taxon>Prorocentrum</taxon>
    </lineage>
</organism>
<dbReference type="InterPro" id="IPR050870">
    <property type="entry name" value="FAST_kinase"/>
</dbReference>
<feature type="non-terminal residue" evidence="2">
    <location>
        <position position="1"/>
    </location>
</feature>
<reference evidence="2" key="1">
    <citation type="submission" date="2023-10" db="EMBL/GenBank/DDBJ databases">
        <authorList>
            <person name="Chen Y."/>
            <person name="Shah S."/>
            <person name="Dougan E. K."/>
            <person name="Thang M."/>
            <person name="Chan C."/>
        </authorList>
    </citation>
    <scope>NUCLEOTIDE SEQUENCE [LARGE SCALE GENOMIC DNA]</scope>
</reference>
<dbReference type="PANTHER" id="PTHR21228:SF40">
    <property type="entry name" value="LD45607P"/>
    <property type="match status" value="1"/>
</dbReference>
<accession>A0ABN9VMC9</accession>
<feature type="region of interest" description="Disordered" evidence="1">
    <location>
        <begin position="247"/>
        <end position="342"/>
    </location>
</feature>
<keyword evidence="3" id="KW-1185">Reference proteome</keyword>
<evidence type="ECO:0000256" key="1">
    <source>
        <dbReference type="SAM" id="MobiDB-lite"/>
    </source>
</evidence>
<protein>
    <recommendedName>
        <fullName evidence="4">RAP domain-containing protein</fullName>
    </recommendedName>
</protein>
<evidence type="ECO:0000313" key="3">
    <source>
        <dbReference type="Proteomes" id="UP001189429"/>
    </source>
</evidence>
<evidence type="ECO:0008006" key="4">
    <source>
        <dbReference type="Google" id="ProtNLM"/>
    </source>
</evidence>
<evidence type="ECO:0000313" key="2">
    <source>
        <dbReference type="EMBL" id="CAK0873562.1"/>
    </source>
</evidence>
<gene>
    <name evidence="2" type="ORF">PCOR1329_LOCUS58747</name>
</gene>
<comment type="caution">
    <text evidence="2">The sequence shown here is derived from an EMBL/GenBank/DDBJ whole genome shotgun (WGS) entry which is preliminary data.</text>
</comment>
<proteinExistence type="predicted"/>
<dbReference type="EMBL" id="CAUYUJ010017294">
    <property type="protein sequence ID" value="CAK0873562.1"/>
    <property type="molecule type" value="Genomic_DNA"/>
</dbReference>
<feature type="region of interest" description="Disordered" evidence="1">
    <location>
        <begin position="122"/>
        <end position="203"/>
    </location>
</feature>
<dbReference type="Proteomes" id="UP001189429">
    <property type="component" value="Unassembled WGS sequence"/>
</dbReference>
<dbReference type="PANTHER" id="PTHR21228">
    <property type="entry name" value="FAST LEU-RICH DOMAIN-CONTAINING"/>
    <property type="match status" value="1"/>
</dbReference>
<name>A0ABN9VMC9_9DINO</name>
<sequence length="922" mass="99424">AMLAFLALCTSTCDVRPHGQPAAGNLGPSLLQVFLRRSSRHSRSRVVPGGVGQTGTQHSTEPCRRQGRGRMWSQEPAMVLGAQTRPQVGIGEQPGMVASLAAQPRVSMNELRVLLREKMLDRQPAGHGGGPPGNFAHPRAHSESAELDDASTVSSQHGAFDPKGSPVRSPIHRGTIDVVYSRGPCGRHERRDAPGHPVRPHQGRMVNKAAGTQSACGPRDTHRPPGQFAYSGMFEEEGFHNMRDYEGVSRPQGSLTHPWSSGENAEATSSQGANHYPDPCQPPGRCTHPRGVLGGIDAAGPQGQFQWPQARRTAARGSGPQGARSHRDLRSPPVRGAWPQEGYAAFETTDRPSAKHRRGANHEPPMVLSHPQINSAIIKAADSRSMSFLVATVETHLPSMNIVNIATSMFRCGKLAADSPRVRVESAATVTKLVAAAQSSLQALPPGDCQTQAISNIAWSLASMQLQEKDLLQLLARMAIANLWSFKHIELSSMLWAFAKLGADKVMPAVTRELFYRAAESFDGALGELSLRTLSTISWALATAKQDPSGLFWALATEIRRKASESTPQEVSNIAWAFGTAGHKDTAMLDALADSAMRQLHKFKAQEISNTLWGFAASMYYHAALFHESILQAEHMQLNPQHLANMLWAFTRVRPRRTTTRQAVALLAPRCTSVMDTMKPQECASALLAVAKAFGQLGRKRAAAPCYAAGPEEGHCPPEVLQFCHAAQHWATRRISSFSAQSLANVIAACAALGLDRLARVAQTEVMQRSLKLPPSGLVALLRGLLSNLAIPIAAACPVANSLAHNFPSSPGDVSSLSRLFLSRHPERSEEPSRAELLEWCVQLSLDASAACARAAAAGAEAHPEGEDCGSPRSDGGAEPAVHRVKNTFIECLDEEIADMRTKANFFCSAPPVVRKEERVTI</sequence>
<feature type="compositionally biased region" description="Polar residues" evidence="1">
    <location>
        <begin position="251"/>
        <end position="273"/>
    </location>
</feature>